<dbReference type="RefSeq" id="WP_262070030.1">
    <property type="nucleotide sequence ID" value="NZ_JAMXOC010000024.1"/>
</dbReference>
<dbReference type="Proteomes" id="UP001523565">
    <property type="component" value="Unassembled WGS sequence"/>
</dbReference>
<dbReference type="EMBL" id="JAMZFV010000024">
    <property type="protein sequence ID" value="MCP1111150.1"/>
    <property type="molecule type" value="Genomic_DNA"/>
</dbReference>
<dbReference type="PANTHER" id="PTHR43489:SF7">
    <property type="entry name" value="3-DEHYDRO-D-GULOSIDE 4-EPIMERASE-RELATED"/>
    <property type="match status" value="1"/>
</dbReference>
<evidence type="ECO:0000313" key="3">
    <source>
        <dbReference type="EMBL" id="MCP1111150.1"/>
    </source>
</evidence>
<name>A0ABT1EKC7_9FIRM</name>
<dbReference type="InterPro" id="IPR013022">
    <property type="entry name" value="Xyl_isomerase-like_TIM-brl"/>
</dbReference>
<accession>A0ABT1EKC7</accession>
<dbReference type="SUPFAM" id="SSF51658">
    <property type="entry name" value="Xylose isomerase-like"/>
    <property type="match status" value="1"/>
</dbReference>
<dbReference type="InterPro" id="IPR050417">
    <property type="entry name" value="Sugar_Epim/Isomerase"/>
</dbReference>
<evidence type="ECO:0000259" key="2">
    <source>
        <dbReference type="Pfam" id="PF01261"/>
    </source>
</evidence>
<evidence type="ECO:0000313" key="4">
    <source>
        <dbReference type="Proteomes" id="UP001523565"/>
    </source>
</evidence>
<keyword evidence="4" id="KW-1185">Reference proteome</keyword>
<dbReference type="Pfam" id="PF01261">
    <property type="entry name" value="AP_endonuc_2"/>
    <property type="match status" value="1"/>
</dbReference>
<organism evidence="3 4">
    <name type="scientific">Ohessyouella blattaphilus</name>
    <dbReference type="NCBI Taxonomy" id="2949333"/>
    <lineage>
        <taxon>Bacteria</taxon>
        <taxon>Bacillati</taxon>
        <taxon>Bacillota</taxon>
        <taxon>Clostridia</taxon>
        <taxon>Lachnospirales</taxon>
        <taxon>Lachnospiraceae</taxon>
        <taxon>Ohessyouella</taxon>
    </lineage>
</organism>
<protein>
    <submittedName>
        <fullName evidence="3">Sugar phosphate isomerase/epimerase</fullName>
    </submittedName>
</protein>
<feature type="domain" description="Xylose isomerase-like TIM barrel" evidence="2">
    <location>
        <begin position="14"/>
        <end position="247"/>
    </location>
</feature>
<sequence>MKLGGFGKIADYKYIARAGFDYAELDIPEIVELSDADFDGLRNEIEECGVKVQVGSRLLPIAEPLFFKEGFSITDHTAYLRKASERTSVLGIDKVILGNGKARSLLREEDQNREAIFIDALRVMTEIAAEFNQEFILEPLGPKYSNYINTIPEAVDMISKISRPNFFTMADLRHMVWSKESFDNLREYASYLHHIHIDYPLSYPERGYPALEDDYNYDEFLFALYKSGYNGTLTVEADTPKDWARAYEQLLVLMGSVKIDNA</sequence>
<dbReference type="InterPro" id="IPR036237">
    <property type="entry name" value="Xyl_isomerase-like_sf"/>
</dbReference>
<comment type="caution">
    <text evidence="3">The sequence shown here is derived from an EMBL/GenBank/DDBJ whole genome shotgun (WGS) entry which is preliminary data.</text>
</comment>
<proteinExistence type="predicted"/>
<dbReference type="PANTHER" id="PTHR43489">
    <property type="entry name" value="ISOMERASE"/>
    <property type="match status" value="1"/>
</dbReference>
<dbReference type="GO" id="GO:0016853">
    <property type="term" value="F:isomerase activity"/>
    <property type="evidence" value="ECO:0007669"/>
    <property type="project" value="UniProtKB-KW"/>
</dbReference>
<evidence type="ECO:0000256" key="1">
    <source>
        <dbReference type="ARBA" id="ARBA00023235"/>
    </source>
</evidence>
<keyword evidence="1 3" id="KW-0413">Isomerase</keyword>
<reference evidence="3 4" key="1">
    <citation type="journal article" date="2022" name="Genome Biol. Evol.">
        <title>Host diet, physiology and behaviors set the stage for Lachnospiraceae cladogenesis.</title>
        <authorList>
            <person name="Vera-Ponce De Leon A."/>
            <person name="Schneider M."/>
            <person name="Jahnes B.C."/>
            <person name="Sadowski V."/>
            <person name="Camuy-Velez L.A."/>
            <person name="Duan J."/>
            <person name="Sabree Z.L."/>
        </authorList>
    </citation>
    <scope>NUCLEOTIDE SEQUENCE [LARGE SCALE GENOMIC DNA]</scope>
    <source>
        <strain evidence="3 4">PAL227</strain>
    </source>
</reference>
<gene>
    <name evidence="3" type="ORF">NK118_12915</name>
</gene>
<dbReference type="Gene3D" id="3.20.20.150">
    <property type="entry name" value="Divalent-metal-dependent TIM barrel enzymes"/>
    <property type="match status" value="1"/>
</dbReference>